<dbReference type="PANTHER" id="PTHR31762">
    <property type="entry name" value="FAS-BINDING FACTOR-LIKE PROTEIN"/>
    <property type="match status" value="1"/>
</dbReference>
<reference evidence="5" key="1">
    <citation type="submission" date="2018-01" db="EMBL/GenBank/DDBJ databases">
        <authorList>
            <person name="Mao J.F."/>
        </authorList>
    </citation>
    <scope>NUCLEOTIDE SEQUENCE</scope>
    <source>
        <strain evidence="5">Huo1</strain>
        <tissue evidence="5">Leaf</tissue>
    </source>
</reference>
<accession>A0A8X8WBW2</accession>
<sequence length="933" mass="104197">MELAAVAVEPSSVEDFGNSNSEGSDGVNESGLNPNVDSKSELEMKEIVDMLKKLELNPLAKEFFPSSYQQIHNGAYNLHMDFGNGGFPNHRRRRNNYDQGKKRMNGRAFKAQREESIRRTVYVSDIDHNISEEQLAALFSSFGQVADCRVCGDPHSNLRFAFVEFSDQYSARAALVLNGTVLGFSTVKVLPSKTAILPVNPTFLPQVTQIDVKNFFEARCGEVSRLRLLGDQMHSTRIAFVEFKMAESALLALDCCGEMLGSQRIRISPSKTPEIEAELIHCRQRKGVFSGVSIMTSPKHQHTRSTSTSLSMKKPQNKAAAQRLAEVMAQQPADDEEEDELYDFNSGVPSAGIGLAGGRQARGRSPMPVRNSVDQPLSARYNRHARSKPLEPSSSVEHQQPSSARYSRPKPLEPSLEHQQPSSARHRHSKHVEPSLSLNHSTHVRSSSSVQMNASEEPPQPASARSVGRSSSSASTLEQSSSARLVGRPNLRVKTVAMVPSSVSLSLKPVASGNTVDSQLDKVRDKKLSLDFGTFKLKEQGGLQSSSALQDELDMLQEENESLVEKLRIAEERHDEAEARTRQLEKQIESLGNGVSLEARLLSRKEADLQKREAALKIAADTYGGGNEELAVLRMEIEASREEANSALDQLHVAMLEVKSLKITTQRMILTHDEMEEVVLKRCWLARCWSLCIRHGIHAEIAEARHEYWSHFASRPVEVILAAGRKAKDAHHSVTDGLDERERVLLHKEDLTKKVDLESMLMVEKGLRELSALKVEEAIAMALAQKRRPRILKSNIDEVKLPAESTNQSETFGLSPEECEDVLLKQSYSLCIKAWLSYFWRRAKTQGLEPDIAEDRLQFWINQGNRAPNSHDAVDGTLSFEPPAMLTLVLVERGLLELRKLGTETKLWEESRRMIDHSSSHKTLLETEYEILS</sequence>
<feature type="compositionally biased region" description="Polar residues" evidence="3">
    <location>
        <begin position="392"/>
        <end position="405"/>
    </location>
</feature>
<dbReference type="Proteomes" id="UP000298416">
    <property type="component" value="Unassembled WGS sequence"/>
</dbReference>
<reference evidence="5" key="2">
    <citation type="submission" date="2020-08" db="EMBL/GenBank/DDBJ databases">
        <title>Plant Genome Project.</title>
        <authorList>
            <person name="Zhang R.-G."/>
        </authorList>
    </citation>
    <scope>NUCLEOTIDE SEQUENCE</scope>
    <source>
        <strain evidence="5">Huo1</strain>
        <tissue evidence="5">Leaf</tissue>
    </source>
</reference>
<dbReference type="Gene3D" id="3.30.70.330">
    <property type="match status" value="2"/>
</dbReference>
<dbReference type="InterPro" id="IPR012677">
    <property type="entry name" value="Nucleotide-bd_a/b_plait_sf"/>
</dbReference>
<dbReference type="SUPFAM" id="SSF54928">
    <property type="entry name" value="RNA-binding domain, RBD"/>
    <property type="match status" value="2"/>
</dbReference>
<evidence type="ECO:0000313" key="6">
    <source>
        <dbReference type="Proteomes" id="UP000298416"/>
    </source>
</evidence>
<comment type="caution">
    <text evidence="5">The sequence shown here is derived from an EMBL/GenBank/DDBJ whole genome shotgun (WGS) entry which is preliminary data.</text>
</comment>
<evidence type="ECO:0000256" key="1">
    <source>
        <dbReference type="PROSITE-ProRule" id="PRU00176"/>
    </source>
</evidence>
<evidence type="ECO:0000259" key="4">
    <source>
        <dbReference type="PROSITE" id="PS50102"/>
    </source>
</evidence>
<dbReference type="PANTHER" id="PTHR31762:SF10">
    <property type="entry name" value="FAS-BINDING FACTOR-LIKE PROTEIN"/>
    <property type="match status" value="1"/>
</dbReference>
<dbReference type="Pfam" id="PF00076">
    <property type="entry name" value="RRM_1"/>
    <property type="match status" value="2"/>
</dbReference>
<dbReference type="AlphaFoldDB" id="A0A8X8WBW2"/>
<keyword evidence="1" id="KW-0694">RNA-binding</keyword>
<dbReference type="EMBL" id="PNBA02000018">
    <property type="protein sequence ID" value="KAG6392107.1"/>
    <property type="molecule type" value="Genomic_DNA"/>
</dbReference>
<dbReference type="PROSITE" id="PS50102">
    <property type="entry name" value="RRM"/>
    <property type="match status" value="2"/>
</dbReference>
<feature type="region of interest" description="Disordered" evidence="3">
    <location>
        <begin position="328"/>
        <end position="347"/>
    </location>
</feature>
<feature type="compositionally biased region" description="Polar residues" evidence="3">
    <location>
        <begin position="436"/>
        <end position="454"/>
    </location>
</feature>
<gene>
    <name evidence="5" type="ORF">SASPL_146317</name>
</gene>
<feature type="region of interest" description="Disordered" evidence="3">
    <location>
        <begin position="353"/>
        <end position="486"/>
    </location>
</feature>
<evidence type="ECO:0000313" key="5">
    <source>
        <dbReference type="EMBL" id="KAG6392107.1"/>
    </source>
</evidence>
<dbReference type="InterPro" id="IPR000504">
    <property type="entry name" value="RRM_dom"/>
</dbReference>
<protein>
    <recommendedName>
        <fullName evidence="4">RRM domain-containing protein</fullName>
    </recommendedName>
</protein>
<dbReference type="InterPro" id="IPR035979">
    <property type="entry name" value="RBD_domain_sf"/>
</dbReference>
<feature type="coiled-coil region" evidence="2">
    <location>
        <begin position="546"/>
        <end position="594"/>
    </location>
</feature>
<feature type="compositionally biased region" description="Polar residues" evidence="3">
    <location>
        <begin position="296"/>
        <end position="311"/>
    </location>
</feature>
<organism evidence="5">
    <name type="scientific">Salvia splendens</name>
    <name type="common">Scarlet sage</name>
    <dbReference type="NCBI Taxonomy" id="180675"/>
    <lineage>
        <taxon>Eukaryota</taxon>
        <taxon>Viridiplantae</taxon>
        <taxon>Streptophyta</taxon>
        <taxon>Embryophyta</taxon>
        <taxon>Tracheophyta</taxon>
        <taxon>Spermatophyta</taxon>
        <taxon>Magnoliopsida</taxon>
        <taxon>eudicotyledons</taxon>
        <taxon>Gunneridae</taxon>
        <taxon>Pentapetalae</taxon>
        <taxon>asterids</taxon>
        <taxon>lamiids</taxon>
        <taxon>Lamiales</taxon>
        <taxon>Lamiaceae</taxon>
        <taxon>Nepetoideae</taxon>
        <taxon>Mentheae</taxon>
        <taxon>Salviinae</taxon>
        <taxon>Salvia</taxon>
        <taxon>Salvia subgen. Calosphace</taxon>
        <taxon>core Calosphace</taxon>
    </lineage>
</organism>
<name>A0A8X8WBW2_SALSN</name>
<dbReference type="SMART" id="SM00360">
    <property type="entry name" value="RRM"/>
    <property type="match status" value="2"/>
</dbReference>
<keyword evidence="2" id="KW-0175">Coiled coil</keyword>
<dbReference type="GO" id="GO:0000911">
    <property type="term" value="P:cytokinesis by cell plate formation"/>
    <property type="evidence" value="ECO:0007669"/>
    <property type="project" value="InterPro"/>
</dbReference>
<keyword evidence="6" id="KW-1185">Reference proteome</keyword>
<proteinExistence type="predicted"/>
<feature type="compositionally biased region" description="Low complexity" evidence="3">
    <location>
        <begin position="462"/>
        <end position="482"/>
    </location>
</feature>
<feature type="domain" description="RRM" evidence="4">
    <location>
        <begin position="204"/>
        <end position="272"/>
    </location>
</feature>
<feature type="domain" description="RRM" evidence="4">
    <location>
        <begin position="119"/>
        <end position="194"/>
    </location>
</feature>
<evidence type="ECO:0000256" key="3">
    <source>
        <dbReference type="SAM" id="MobiDB-lite"/>
    </source>
</evidence>
<feature type="compositionally biased region" description="Acidic residues" evidence="3">
    <location>
        <begin position="333"/>
        <end position="342"/>
    </location>
</feature>
<evidence type="ECO:0000256" key="2">
    <source>
        <dbReference type="SAM" id="Coils"/>
    </source>
</evidence>
<dbReference type="GO" id="GO:0003723">
    <property type="term" value="F:RNA binding"/>
    <property type="evidence" value="ECO:0007669"/>
    <property type="project" value="UniProtKB-UniRule"/>
</dbReference>
<dbReference type="InterPro" id="IPR040321">
    <property type="entry name" value="SCD2-like"/>
</dbReference>
<feature type="region of interest" description="Disordered" evidence="3">
    <location>
        <begin position="1"/>
        <end position="38"/>
    </location>
</feature>
<feature type="region of interest" description="Disordered" evidence="3">
    <location>
        <begin position="296"/>
        <end position="319"/>
    </location>
</feature>